<proteinExistence type="inferred from homology"/>
<dbReference type="AlphaFoldDB" id="B3S5T3"/>
<organism evidence="10 11">
    <name type="scientific">Trichoplax adhaerens</name>
    <name type="common">Trichoplax reptans</name>
    <dbReference type="NCBI Taxonomy" id="10228"/>
    <lineage>
        <taxon>Eukaryota</taxon>
        <taxon>Metazoa</taxon>
        <taxon>Placozoa</taxon>
        <taxon>Uniplacotomia</taxon>
        <taxon>Trichoplacea</taxon>
        <taxon>Trichoplacidae</taxon>
        <taxon>Trichoplax</taxon>
    </lineage>
</organism>
<comment type="similarity">
    <text evidence="2 9">Belongs to the chondroitin N-acetylgalactosaminyltransferase family.</text>
</comment>
<dbReference type="CTD" id="6756699"/>
<keyword evidence="8" id="KW-0472">Membrane</keyword>
<dbReference type="PhylomeDB" id="B3S5T3"/>
<dbReference type="EC" id="2.4.1.-" evidence="9"/>
<dbReference type="Pfam" id="PF05679">
    <property type="entry name" value="CHGN"/>
    <property type="match status" value="1"/>
</dbReference>
<evidence type="ECO:0000256" key="9">
    <source>
        <dbReference type="RuleBase" id="RU364016"/>
    </source>
</evidence>
<evidence type="ECO:0000256" key="6">
    <source>
        <dbReference type="ARBA" id="ARBA00022989"/>
    </source>
</evidence>
<dbReference type="InterPro" id="IPR029044">
    <property type="entry name" value="Nucleotide-diphossugar_trans"/>
</dbReference>
<evidence type="ECO:0000313" key="10">
    <source>
        <dbReference type="EMBL" id="EDV21850.1"/>
    </source>
</evidence>
<dbReference type="HOGENOM" id="CLU_078350_0_0_1"/>
<dbReference type="OrthoDB" id="5971499at2759"/>
<dbReference type="InterPro" id="IPR051227">
    <property type="entry name" value="CS_glycosyltransferase"/>
</dbReference>
<evidence type="ECO:0000256" key="3">
    <source>
        <dbReference type="ARBA" id="ARBA00022679"/>
    </source>
</evidence>
<feature type="non-terminal residue" evidence="10">
    <location>
        <position position="1"/>
    </location>
</feature>
<keyword evidence="6" id="KW-1133">Transmembrane helix</keyword>
<dbReference type="eggNOG" id="KOG3588">
    <property type="taxonomic scope" value="Eukaryota"/>
</dbReference>
<evidence type="ECO:0000256" key="1">
    <source>
        <dbReference type="ARBA" id="ARBA00004447"/>
    </source>
</evidence>
<evidence type="ECO:0000256" key="2">
    <source>
        <dbReference type="ARBA" id="ARBA00009239"/>
    </source>
</evidence>
<evidence type="ECO:0000256" key="4">
    <source>
        <dbReference type="ARBA" id="ARBA00022692"/>
    </source>
</evidence>
<dbReference type="EMBL" id="DS985251">
    <property type="protein sequence ID" value="EDV21850.1"/>
    <property type="molecule type" value="Genomic_DNA"/>
</dbReference>
<evidence type="ECO:0000256" key="8">
    <source>
        <dbReference type="ARBA" id="ARBA00023136"/>
    </source>
</evidence>
<dbReference type="KEGG" id="tad:TRIADDRAFT_29737"/>
<keyword evidence="7 9" id="KW-0333">Golgi apparatus</keyword>
<evidence type="ECO:0000256" key="5">
    <source>
        <dbReference type="ARBA" id="ARBA00022968"/>
    </source>
</evidence>
<evidence type="ECO:0000313" key="11">
    <source>
        <dbReference type="Proteomes" id="UP000009022"/>
    </source>
</evidence>
<gene>
    <name evidence="10" type="ORF">TRIADDRAFT_29737</name>
</gene>
<dbReference type="PANTHER" id="PTHR12369:SF5">
    <property type="entry name" value="HEXOSYLTRANSFERASE"/>
    <property type="match status" value="1"/>
</dbReference>
<dbReference type="GO" id="GO:0008376">
    <property type="term" value="F:acetylgalactosaminyltransferase activity"/>
    <property type="evidence" value="ECO:0007669"/>
    <property type="project" value="InterPro"/>
</dbReference>
<dbReference type="OMA" id="RQMANIY"/>
<name>B3S5T3_TRIAD</name>
<keyword evidence="3 9" id="KW-0808">Transferase</keyword>
<reference evidence="10 11" key="1">
    <citation type="journal article" date="2008" name="Nature">
        <title>The Trichoplax genome and the nature of placozoans.</title>
        <authorList>
            <person name="Srivastava M."/>
            <person name="Begovic E."/>
            <person name="Chapman J."/>
            <person name="Putnam N.H."/>
            <person name="Hellsten U."/>
            <person name="Kawashima T."/>
            <person name="Kuo A."/>
            <person name="Mitros T."/>
            <person name="Salamov A."/>
            <person name="Carpenter M.L."/>
            <person name="Signorovitch A.Y."/>
            <person name="Moreno M.A."/>
            <person name="Kamm K."/>
            <person name="Grimwood J."/>
            <person name="Schmutz J."/>
            <person name="Shapiro H."/>
            <person name="Grigoriev I.V."/>
            <person name="Buss L.W."/>
            <person name="Schierwater B."/>
            <person name="Dellaporta S.L."/>
            <person name="Rokhsar D.S."/>
        </authorList>
    </citation>
    <scope>NUCLEOTIDE SEQUENCE [LARGE SCALE GENOMIC DNA]</scope>
    <source>
        <strain evidence="10 11">Grell-BS-1999</strain>
    </source>
</reference>
<dbReference type="PANTHER" id="PTHR12369">
    <property type="entry name" value="CHONDROITIN SYNTHASE"/>
    <property type="match status" value="1"/>
</dbReference>
<comment type="subcellular location">
    <subcellularLocation>
        <location evidence="1 9">Golgi apparatus</location>
        <location evidence="1 9">Golgi stack membrane</location>
        <topology evidence="1 9">Single-pass type II membrane protein</topology>
    </subcellularLocation>
</comment>
<keyword evidence="11" id="KW-1185">Reference proteome</keyword>
<dbReference type="SUPFAM" id="SSF53448">
    <property type="entry name" value="Nucleotide-diphospho-sugar transferases"/>
    <property type="match status" value="1"/>
</dbReference>
<evidence type="ECO:0000256" key="7">
    <source>
        <dbReference type="ARBA" id="ARBA00023034"/>
    </source>
</evidence>
<dbReference type="RefSeq" id="XP_002115487.1">
    <property type="nucleotide sequence ID" value="XM_002115451.1"/>
</dbReference>
<protein>
    <recommendedName>
        <fullName evidence="9">Hexosyltransferase</fullName>
        <ecNumber evidence="9">2.4.1.-</ecNumber>
    </recommendedName>
</protein>
<accession>B3S5T3</accession>
<dbReference type="GeneID" id="6756699"/>
<dbReference type="GO" id="GO:0032580">
    <property type="term" value="C:Golgi cisterna membrane"/>
    <property type="evidence" value="ECO:0007669"/>
    <property type="project" value="UniProtKB-SubCell"/>
</dbReference>
<dbReference type="InParanoid" id="B3S5T3"/>
<dbReference type="InterPro" id="IPR008428">
    <property type="entry name" value="Chond_GalNAc"/>
</dbReference>
<dbReference type="Gene3D" id="3.90.550.10">
    <property type="entry name" value="Spore Coat Polysaccharide Biosynthesis Protein SpsA, Chain A"/>
    <property type="match status" value="1"/>
</dbReference>
<keyword evidence="5 9" id="KW-0735">Signal-anchor</keyword>
<dbReference type="Proteomes" id="UP000009022">
    <property type="component" value="Unassembled WGS sequence"/>
</dbReference>
<keyword evidence="4" id="KW-0812">Transmembrane</keyword>
<sequence length="234" mass="27023">VKNQGRWLQHFFDDVSNIYTSTKDNNLNFIIVDYDSNDIDVETALKRSPLPKYQIITKKGKFRKTAAIQSALDAIDDPNSIVLTLDLHLEIPVNFFQSIRKHCIKGRMAFAPLVLRLNCGASPDRPNGRFWEPEGFGLLGMYKSDFDRIGGMNTKDFGEGWGGEDTETLDRILQQQIEVERIRAPKFFHFYHSKKGLWNFDEISGKKKHVRVRIIKRIIVKRGNKIIRVVNMPS</sequence>